<dbReference type="PANTHER" id="PTHR42794">
    <property type="entry name" value="HEMIN IMPORT ATP-BINDING PROTEIN HMUV"/>
    <property type="match status" value="1"/>
</dbReference>
<evidence type="ECO:0000256" key="2">
    <source>
        <dbReference type="ARBA" id="ARBA00022741"/>
    </source>
</evidence>
<sequence length="260" mass="28786">MLVSVTGAGKSYGNHRALKDINWQIAEGEWWGVVGANGSGKSTLLQLIAGTEERSTGQITIDGRDIGSYSRKDLSRMIAVLQQDGLPAISYPVRDVVEMGRYPYQNWLGRESADGARVVDSVLEELGLTELAERPLDSLSGGQRQRVALAKVMAQEPRLLLLDEPTTFLDIKYQMQFMELLAAWQQKNNITIVAVLHDLNLAALFCDHILALREGSVAGKGTPASLMTEEQIRNIFRVEPVMVSHPDHAVPQLLLRRDIK</sequence>
<feature type="domain" description="ABC transporter" evidence="5">
    <location>
        <begin position="3"/>
        <end position="239"/>
    </location>
</feature>
<evidence type="ECO:0000256" key="3">
    <source>
        <dbReference type="ARBA" id="ARBA00022840"/>
    </source>
</evidence>
<dbReference type="PANTHER" id="PTHR42794:SF1">
    <property type="entry name" value="HEMIN IMPORT ATP-BINDING PROTEIN HMUV"/>
    <property type="match status" value="1"/>
</dbReference>
<dbReference type="InterPro" id="IPR027417">
    <property type="entry name" value="P-loop_NTPase"/>
</dbReference>
<evidence type="ECO:0000256" key="1">
    <source>
        <dbReference type="ARBA" id="ARBA00022448"/>
    </source>
</evidence>
<dbReference type="RefSeq" id="WP_110898726.1">
    <property type="nucleotide sequence ID" value="NZ_CP054614.1"/>
</dbReference>
<dbReference type="SUPFAM" id="SSF52540">
    <property type="entry name" value="P-loop containing nucleoside triphosphate hydrolases"/>
    <property type="match status" value="1"/>
</dbReference>
<name>A0ABX6QEB8_PAEBA</name>
<keyword evidence="7" id="KW-1185">Reference proteome</keyword>
<dbReference type="Proteomes" id="UP000509327">
    <property type="component" value="Chromosome"/>
</dbReference>
<reference evidence="6 7" key="1">
    <citation type="submission" date="2020-06" db="EMBL/GenBank/DDBJ databases">
        <title>Complete genome of Paenibacillus barcinonensis KACC11450.</title>
        <authorList>
            <person name="Kim M."/>
            <person name="Park Y.-J."/>
            <person name="Shin J.-H."/>
        </authorList>
    </citation>
    <scope>NUCLEOTIDE SEQUENCE [LARGE SCALE GENOMIC DNA]</scope>
    <source>
        <strain evidence="6 7">KACC11450</strain>
    </source>
</reference>
<gene>
    <name evidence="6" type="ORF">HUB98_23915</name>
</gene>
<dbReference type="PROSITE" id="PS50893">
    <property type="entry name" value="ABC_TRANSPORTER_2"/>
    <property type="match status" value="1"/>
</dbReference>
<evidence type="ECO:0000313" key="7">
    <source>
        <dbReference type="Proteomes" id="UP000509327"/>
    </source>
</evidence>
<keyword evidence="3 6" id="KW-0067">ATP-binding</keyword>
<evidence type="ECO:0000313" key="6">
    <source>
        <dbReference type="EMBL" id="QKS60351.1"/>
    </source>
</evidence>
<accession>A0ABX6QEB8</accession>
<evidence type="ECO:0000259" key="5">
    <source>
        <dbReference type="PROSITE" id="PS50893"/>
    </source>
</evidence>
<keyword evidence="1" id="KW-0813">Transport</keyword>
<dbReference type="CDD" id="cd03214">
    <property type="entry name" value="ABC_Iron-Siderophores_B12_Hemin"/>
    <property type="match status" value="1"/>
</dbReference>
<organism evidence="6 7">
    <name type="scientific">Paenibacillus barcinonensis</name>
    <dbReference type="NCBI Taxonomy" id="198119"/>
    <lineage>
        <taxon>Bacteria</taxon>
        <taxon>Bacillati</taxon>
        <taxon>Bacillota</taxon>
        <taxon>Bacilli</taxon>
        <taxon>Bacillales</taxon>
        <taxon>Paenibacillaceae</taxon>
        <taxon>Paenibacillus</taxon>
    </lineage>
</organism>
<dbReference type="SMART" id="SM00382">
    <property type="entry name" value="AAA"/>
    <property type="match status" value="1"/>
</dbReference>
<dbReference type="Pfam" id="PF00005">
    <property type="entry name" value="ABC_tran"/>
    <property type="match status" value="1"/>
</dbReference>
<dbReference type="Gene3D" id="3.40.50.300">
    <property type="entry name" value="P-loop containing nucleotide triphosphate hydrolases"/>
    <property type="match status" value="1"/>
</dbReference>
<keyword evidence="4" id="KW-1278">Translocase</keyword>
<dbReference type="InterPro" id="IPR003593">
    <property type="entry name" value="AAA+_ATPase"/>
</dbReference>
<dbReference type="InterPro" id="IPR003439">
    <property type="entry name" value="ABC_transporter-like_ATP-bd"/>
</dbReference>
<evidence type="ECO:0000256" key="4">
    <source>
        <dbReference type="ARBA" id="ARBA00022967"/>
    </source>
</evidence>
<dbReference type="InterPro" id="IPR017871">
    <property type="entry name" value="ABC_transporter-like_CS"/>
</dbReference>
<keyword evidence="2" id="KW-0547">Nucleotide-binding</keyword>
<proteinExistence type="predicted"/>
<protein>
    <submittedName>
        <fullName evidence="6">ABC transporter ATP-binding protein</fullName>
    </submittedName>
</protein>
<dbReference type="EMBL" id="CP054614">
    <property type="protein sequence ID" value="QKS60351.1"/>
    <property type="molecule type" value="Genomic_DNA"/>
</dbReference>
<dbReference type="PROSITE" id="PS00211">
    <property type="entry name" value="ABC_TRANSPORTER_1"/>
    <property type="match status" value="1"/>
</dbReference>
<dbReference type="GO" id="GO:0005524">
    <property type="term" value="F:ATP binding"/>
    <property type="evidence" value="ECO:0007669"/>
    <property type="project" value="UniProtKB-KW"/>
</dbReference>